<dbReference type="NCBIfam" id="TIGR01549">
    <property type="entry name" value="HAD-SF-IA-v1"/>
    <property type="match status" value="1"/>
</dbReference>
<dbReference type="PRINTS" id="PR00413">
    <property type="entry name" value="HADHALOGNASE"/>
</dbReference>
<dbReference type="SFLD" id="SFLDS00003">
    <property type="entry name" value="Haloacid_Dehalogenase"/>
    <property type="match status" value="1"/>
</dbReference>
<dbReference type="PANTHER" id="PTHR18901">
    <property type="entry name" value="2-DEOXYGLUCOSE-6-PHOSPHATE PHOSPHATASE 2"/>
    <property type="match status" value="1"/>
</dbReference>
<dbReference type="SFLD" id="SFLDG01129">
    <property type="entry name" value="C1.5:_HAD__Beta-PGM__Phosphata"/>
    <property type="match status" value="1"/>
</dbReference>
<dbReference type="RefSeq" id="WP_087033390.1">
    <property type="nucleotide sequence ID" value="NZ_FJNE01000005.1"/>
</dbReference>
<accession>A0A143YSR8</accession>
<name>A0A143YSR8_9LACT</name>
<dbReference type="EMBL" id="FJNE01000005">
    <property type="protein sequence ID" value="CZQ94941.1"/>
    <property type="molecule type" value="Genomic_DNA"/>
</dbReference>
<dbReference type="InterPro" id="IPR023198">
    <property type="entry name" value="PGP-like_dom2"/>
</dbReference>
<dbReference type="SUPFAM" id="SSF56784">
    <property type="entry name" value="HAD-like"/>
    <property type="match status" value="1"/>
</dbReference>
<evidence type="ECO:0008006" key="3">
    <source>
        <dbReference type="Google" id="ProtNLM"/>
    </source>
</evidence>
<dbReference type="PANTHER" id="PTHR18901:SF38">
    <property type="entry name" value="PSEUDOURIDINE-5'-PHOSPHATASE"/>
    <property type="match status" value="1"/>
</dbReference>
<dbReference type="InterPro" id="IPR041492">
    <property type="entry name" value="HAD_2"/>
</dbReference>
<protein>
    <recommendedName>
        <fullName evidence="3">Haloacid dehalogenase-like hydrolase</fullName>
    </recommendedName>
</protein>
<dbReference type="Pfam" id="PF13419">
    <property type="entry name" value="HAD_2"/>
    <property type="match status" value="1"/>
</dbReference>
<dbReference type="InterPro" id="IPR036412">
    <property type="entry name" value="HAD-like_sf"/>
</dbReference>
<proteinExistence type="predicted"/>
<keyword evidence="2" id="KW-1185">Reference proteome</keyword>
<dbReference type="Gene3D" id="3.40.50.1000">
    <property type="entry name" value="HAD superfamily/HAD-like"/>
    <property type="match status" value="1"/>
</dbReference>
<sequence>MKKKAVIFDMDGLMFDTEKLGYQAQGQLVKELCLAIPFDFDYYLNQVGRSDKDVFHDLVSDIGDPALTSLFQKRTKETQAAIALDKGIPVKAGLRELLAFLEREGVACVVASSSRRKEVTFYLELAEVTHYFKYQICGDEVAFAKPNPEIFLRAWEPLGFAKEECLILEDSLNGIRAAYDAAIEVIMVPDLIAPNEEAEGKAVAILPDLHAVMAWLKDNG</sequence>
<dbReference type="InterPro" id="IPR006439">
    <property type="entry name" value="HAD-SF_hydro_IA"/>
</dbReference>
<reference evidence="1 2" key="1">
    <citation type="submission" date="2016-02" db="EMBL/GenBank/DDBJ databases">
        <authorList>
            <person name="Wen L."/>
            <person name="He K."/>
            <person name="Yang H."/>
        </authorList>
    </citation>
    <scope>NUCLEOTIDE SEQUENCE [LARGE SCALE GENOMIC DNA]</scope>
    <source>
        <strain evidence="1">Trichococcus palustris</strain>
    </source>
</reference>
<dbReference type="NCBIfam" id="TIGR01509">
    <property type="entry name" value="HAD-SF-IA-v3"/>
    <property type="match status" value="1"/>
</dbReference>
<dbReference type="Proteomes" id="UP000242754">
    <property type="component" value="Unassembled WGS sequence"/>
</dbReference>
<dbReference type="STRING" id="140314.SAMN04488076_10960"/>
<dbReference type="Gene3D" id="1.10.150.240">
    <property type="entry name" value="Putative phosphatase, domain 2"/>
    <property type="match status" value="1"/>
</dbReference>
<evidence type="ECO:0000313" key="2">
    <source>
        <dbReference type="Proteomes" id="UP000242754"/>
    </source>
</evidence>
<dbReference type="OrthoDB" id="9797743at2"/>
<dbReference type="AlphaFoldDB" id="A0A143YSR8"/>
<organism evidence="1 2">
    <name type="scientific">Trichococcus palustris</name>
    <dbReference type="NCBI Taxonomy" id="140314"/>
    <lineage>
        <taxon>Bacteria</taxon>
        <taxon>Bacillati</taxon>
        <taxon>Bacillota</taxon>
        <taxon>Bacilli</taxon>
        <taxon>Lactobacillales</taxon>
        <taxon>Carnobacteriaceae</taxon>
        <taxon>Trichococcus</taxon>
    </lineage>
</organism>
<gene>
    <name evidence="1" type="ORF">Tpal_1818</name>
</gene>
<evidence type="ECO:0000313" key="1">
    <source>
        <dbReference type="EMBL" id="CZQ94941.1"/>
    </source>
</evidence>
<dbReference type="InterPro" id="IPR023214">
    <property type="entry name" value="HAD_sf"/>
</dbReference>